<protein>
    <submittedName>
        <fullName evidence="2">Uncharacterized protein</fullName>
    </submittedName>
</protein>
<sequence>MKVIDYLFFKFYKFWQRSSISEISTYAAILLLSVFLNCNIHTIWGLLEYYKLAIHPTKLMYNISLCVIFILLCFYLGWHKRYKAIIENYERRLHSGNLLIIIIYMFLSLFLFVVLSFWKKSVI</sequence>
<proteinExistence type="predicted"/>
<feature type="transmembrane region" description="Helical" evidence="1">
    <location>
        <begin position="59"/>
        <end position="78"/>
    </location>
</feature>
<gene>
    <name evidence="3" type="ORF">DWX04_17150</name>
    <name evidence="2" type="ORF">DWY53_24085</name>
</gene>
<evidence type="ECO:0000256" key="1">
    <source>
        <dbReference type="SAM" id="Phobius"/>
    </source>
</evidence>
<evidence type="ECO:0000313" key="5">
    <source>
        <dbReference type="Proteomes" id="UP000283833"/>
    </source>
</evidence>
<evidence type="ECO:0000313" key="2">
    <source>
        <dbReference type="EMBL" id="RGR27569.1"/>
    </source>
</evidence>
<keyword evidence="1" id="KW-0472">Membrane</keyword>
<evidence type="ECO:0000313" key="4">
    <source>
        <dbReference type="Proteomes" id="UP000266497"/>
    </source>
</evidence>
<keyword evidence="1" id="KW-1133">Transmembrane helix</keyword>
<feature type="transmembrane region" description="Helical" evidence="1">
    <location>
        <begin position="98"/>
        <end position="118"/>
    </location>
</feature>
<dbReference type="Proteomes" id="UP000283833">
    <property type="component" value="Unassembled WGS sequence"/>
</dbReference>
<comment type="caution">
    <text evidence="2">The sequence shown here is derived from an EMBL/GenBank/DDBJ whole genome shotgun (WGS) entry which is preliminary data.</text>
</comment>
<keyword evidence="1" id="KW-0812">Transmembrane</keyword>
<organism evidence="2 4">
    <name type="scientific">Phocaeicola vulgatus</name>
    <name type="common">Bacteroides vulgatus</name>
    <dbReference type="NCBI Taxonomy" id="821"/>
    <lineage>
        <taxon>Bacteria</taxon>
        <taxon>Pseudomonadati</taxon>
        <taxon>Bacteroidota</taxon>
        <taxon>Bacteroidia</taxon>
        <taxon>Bacteroidales</taxon>
        <taxon>Bacteroidaceae</taxon>
        <taxon>Phocaeicola</taxon>
    </lineage>
</organism>
<dbReference type="EMBL" id="QRXI01000026">
    <property type="protein sequence ID" value="RGT89146.1"/>
    <property type="molecule type" value="Genomic_DNA"/>
</dbReference>
<name>A0A395UGG4_PHOVU</name>
<dbReference type="AlphaFoldDB" id="A0A395UGG4"/>
<accession>A0A395UGG4</accession>
<dbReference type="EMBL" id="QRUD01000186">
    <property type="protein sequence ID" value="RGR27569.1"/>
    <property type="molecule type" value="Genomic_DNA"/>
</dbReference>
<reference evidence="4 5" key="1">
    <citation type="submission" date="2018-08" db="EMBL/GenBank/DDBJ databases">
        <title>A genome reference for cultivated species of the human gut microbiota.</title>
        <authorList>
            <person name="Zou Y."/>
            <person name="Xue W."/>
            <person name="Luo G."/>
        </authorList>
    </citation>
    <scope>NUCLEOTIDE SEQUENCE [LARGE SCALE GENOMIC DNA]</scope>
    <source>
        <strain evidence="3 5">AF18-14</strain>
        <strain evidence="2 4">AF25-30LB</strain>
    </source>
</reference>
<feature type="transmembrane region" description="Helical" evidence="1">
    <location>
        <begin position="23"/>
        <end position="47"/>
    </location>
</feature>
<evidence type="ECO:0000313" key="3">
    <source>
        <dbReference type="EMBL" id="RGT89146.1"/>
    </source>
</evidence>
<dbReference type="Proteomes" id="UP000266497">
    <property type="component" value="Unassembled WGS sequence"/>
</dbReference>